<dbReference type="InterPro" id="IPR014756">
    <property type="entry name" value="Ig_E-set"/>
</dbReference>
<dbReference type="InterPro" id="IPR011021">
    <property type="entry name" value="Arrestin-like_N"/>
</dbReference>
<dbReference type="Proteomes" id="UP001334248">
    <property type="component" value="Unassembled WGS sequence"/>
</dbReference>
<evidence type="ECO:0000313" key="3">
    <source>
        <dbReference type="Proteomes" id="UP001334248"/>
    </source>
</evidence>
<dbReference type="Gene3D" id="2.60.40.640">
    <property type="match status" value="1"/>
</dbReference>
<dbReference type="GeneID" id="89996265"/>
<dbReference type="RefSeq" id="XP_064733701.1">
    <property type="nucleotide sequence ID" value="XM_064871248.1"/>
</dbReference>
<protein>
    <recommendedName>
        <fullName evidence="1">Arrestin-like N-terminal domain-containing protein</fullName>
    </recommendedName>
</protein>
<keyword evidence="3" id="KW-1185">Reference proteome</keyword>
<accession>A0ABR0RYF5</accession>
<evidence type="ECO:0000259" key="1">
    <source>
        <dbReference type="Pfam" id="PF00339"/>
    </source>
</evidence>
<organism evidence="2 3">
    <name type="scientific">Knufia obscura</name>
    <dbReference type="NCBI Taxonomy" id="1635080"/>
    <lineage>
        <taxon>Eukaryota</taxon>
        <taxon>Fungi</taxon>
        <taxon>Dikarya</taxon>
        <taxon>Ascomycota</taxon>
        <taxon>Pezizomycotina</taxon>
        <taxon>Eurotiomycetes</taxon>
        <taxon>Chaetothyriomycetidae</taxon>
        <taxon>Chaetothyriales</taxon>
        <taxon>Trichomeriaceae</taxon>
        <taxon>Knufia</taxon>
    </lineage>
</organism>
<name>A0ABR0RYF5_9EURO</name>
<comment type="caution">
    <text evidence="2">The sequence shown here is derived from an EMBL/GenBank/DDBJ whole genome shotgun (WGS) entry which is preliminary data.</text>
</comment>
<reference evidence="2 3" key="1">
    <citation type="journal article" date="2023" name="Res Sq">
        <title>Genomic and morphological characterization of Knufia obscura isolated from the Mars 2020 spacecraft assembly facility.</title>
        <authorList>
            <person name="Chander A.M."/>
            <person name="Teixeira M.M."/>
            <person name="Singh N.K."/>
            <person name="Williams M.P."/>
            <person name="Parker C.W."/>
            <person name="Leo P."/>
            <person name="Stajich J.E."/>
            <person name="Torok T."/>
            <person name="Tighe S."/>
            <person name="Mason C.E."/>
            <person name="Venkateswaran K."/>
        </authorList>
    </citation>
    <scope>NUCLEOTIDE SEQUENCE [LARGE SCALE GENOMIC DNA]</scope>
    <source>
        <strain evidence="2 3">CCFEE 5817</strain>
    </source>
</reference>
<dbReference type="InterPro" id="IPR014752">
    <property type="entry name" value="Arrestin-like_C"/>
</dbReference>
<feature type="domain" description="Arrestin-like N-terminal" evidence="1">
    <location>
        <begin position="12"/>
        <end position="112"/>
    </location>
</feature>
<dbReference type="EMBL" id="JAVHJV010000002">
    <property type="protein sequence ID" value="KAK5945611.1"/>
    <property type="molecule type" value="Genomic_DNA"/>
</dbReference>
<proteinExistence type="predicted"/>
<dbReference type="Pfam" id="PF00339">
    <property type="entry name" value="Arrestin_N"/>
    <property type="match status" value="1"/>
</dbReference>
<dbReference type="SUPFAM" id="SSF81296">
    <property type="entry name" value="E set domains"/>
    <property type="match status" value="1"/>
</dbReference>
<evidence type="ECO:0000313" key="2">
    <source>
        <dbReference type="EMBL" id="KAK5945611.1"/>
    </source>
</evidence>
<sequence>MTHPTLFLTTEDPYAIYGPGENVRGTANLESVEPVQAKYIIIFILAGCRVTSTGTKAAKQTFFHKQFKVPFRNKRGNAARQLSAGQHKWNFEFMMPASNELPPSFFYRDQEGSVEVWYRLVMCLYKSDSTGPAKDDMKTLTIKYSPKRSPSIVADGPLSQLCQSVPVKRYGDEVHFRRQKTRMRIPRMIRRALGRRQPYEERFHVTIWVPRVAPFSDHLDISLKVQTEIDDPLRVVEVRLTKVEYRLWATTRIAYDQTVRTRRHQIQSNVCTCNSLLELNSYWVSLRRHAPFRIQPKIHGVPLDKNSFSTLGPSFGTNNILREYSLDIDLFLLIYGKTHRARFENNELILLPYEMHLVEE</sequence>
<gene>
    <name evidence="2" type="ORF">PMZ80_002816</name>
</gene>